<protein>
    <recommendedName>
        <fullName evidence="1">Methyltransferase type 11 domain-containing protein</fullName>
    </recommendedName>
</protein>
<name>A0A1D2A221_AUXPR</name>
<dbReference type="SUPFAM" id="SSF53335">
    <property type="entry name" value="S-adenosyl-L-methionine-dependent methyltransferases"/>
    <property type="match status" value="1"/>
</dbReference>
<dbReference type="CDD" id="cd02440">
    <property type="entry name" value="AdoMet_MTases"/>
    <property type="match status" value="1"/>
</dbReference>
<evidence type="ECO:0000313" key="2">
    <source>
        <dbReference type="EMBL" id="JAT73131.1"/>
    </source>
</evidence>
<proteinExistence type="predicted"/>
<dbReference type="InterPro" id="IPR013216">
    <property type="entry name" value="Methyltransf_11"/>
</dbReference>
<dbReference type="Pfam" id="PF08241">
    <property type="entry name" value="Methyltransf_11"/>
    <property type="match status" value="1"/>
</dbReference>
<dbReference type="PANTHER" id="PTHR43036">
    <property type="entry name" value="OSJNBB0011N17.9 PROTEIN"/>
    <property type="match status" value="1"/>
</dbReference>
<dbReference type="EMBL" id="GDKF01005491">
    <property type="protein sequence ID" value="JAT73131.1"/>
    <property type="molecule type" value="Transcribed_RNA"/>
</dbReference>
<dbReference type="AlphaFoldDB" id="A0A1D2A221"/>
<dbReference type="InterPro" id="IPR029063">
    <property type="entry name" value="SAM-dependent_MTases_sf"/>
</dbReference>
<sequence length="276" mass="30669">MTTAFLTTRACPCTPQSFQGATLNHCRTLLTSSGSRRRGNAMAMRVATREVLTGSQRQKMDPSDDTMFYDSPKIVQHVDDGFRAQLTQLYRERLPPGGTMLDLMSSWVSHLPPEVTYAKVVGHGMNAEELSRNPRLDSFFLRNLNVDPTGWALADNSLDAVLCTVSVQYLQQPERVFGEVLRVLKPGGVFIVSFSNRMFFTKAIAAWRDGTDYSRIQLVKQYFGACPGYEQPEVINRVSVPEDPSLLGKFWTAAGALGGGMHDPFHAVLAQKKMEA</sequence>
<accession>A0A1D2A221</accession>
<evidence type="ECO:0000259" key="1">
    <source>
        <dbReference type="Pfam" id="PF08241"/>
    </source>
</evidence>
<organism evidence="2">
    <name type="scientific">Auxenochlorella protothecoides</name>
    <name type="common">Green microalga</name>
    <name type="synonym">Chlorella protothecoides</name>
    <dbReference type="NCBI Taxonomy" id="3075"/>
    <lineage>
        <taxon>Eukaryota</taxon>
        <taxon>Viridiplantae</taxon>
        <taxon>Chlorophyta</taxon>
        <taxon>core chlorophytes</taxon>
        <taxon>Trebouxiophyceae</taxon>
        <taxon>Chlorellales</taxon>
        <taxon>Chlorellaceae</taxon>
        <taxon>Auxenochlorella</taxon>
    </lineage>
</organism>
<gene>
    <name evidence="2" type="ORF">g.100175</name>
</gene>
<feature type="domain" description="Methyltransferase type 11" evidence="1">
    <location>
        <begin position="141"/>
        <end position="192"/>
    </location>
</feature>
<dbReference type="PANTHER" id="PTHR43036:SF2">
    <property type="entry name" value="OS04G0481300 PROTEIN"/>
    <property type="match status" value="1"/>
</dbReference>
<reference evidence="2" key="1">
    <citation type="submission" date="2015-08" db="EMBL/GenBank/DDBJ databases">
        <authorList>
            <person name="Babu N.S."/>
            <person name="Beckwith C.J."/>
            <person name="Beseler K.G."/>
            <person name="Brison A."/>
            <person name="Carone J.V."/>
            <person name="Caskin T.P."/>
            <person name="Diamond M."/>
            <person name="Durham M.E."/>
            <person name="Foxe J.M."/>
            <person name="Go M."/>
            <person name="Henderson B.A."/>
            <person name="Jones I.B."/>
            <person name="McGettigan J.A."/>
            <person name="Micheletti S.J."/>
            <person name="Nasrallah M.E."/>
            <person name="Ortiz D."/>
            <person name="Piller C.R."/>
            <person name="Privatt S.R."/>
            <person name="Schneider S.L."/>
            <person name="Sharp S."/>
            <person name="Smith T.C."/>
            <person name="Stanton J.D."/>
            <person name="Ullery H.E."/>
            <person name="Wilson R.J."/>
            <person name="Serrano M.G."/>
            <person name="Buck G."/>
            <person name="Lee V."/>
            <person name="Wang Y."/>
            <person name="Carvalho R."/>
            <person name="Voegtly L."/>
            <person name="Shi R."/>
            <person name="Duckworth R."/>
            <person name="Johnson A."/>
            <person name="Loviza R."/>
            <person name="Walstead R."/>
            <person name="Shah Z."/>
            <person name="Kiflezghi M."/>
            <person name="Wade K."/>
            <person name="Ball S.L."/>
            <person name="Bradley K.W."/>
            <person name="Asai D.J."/>
            <person name="Bowman C.A."/>
            <person name="Russell D.A."/>
            <person name="Pope W.H."/>
            <person name="Jacobs-Sera D."/>
            <person name="Hendrix R.W."/>
            <person name="Hatfull G.F."/>
        </authorList>
    </citation>
    <scope>NUCLEOTIDE SEQUENCE</scope>
</reference>
<dbReference type="GO" id="GO:0008757">
    <property type="term" value="F:S-adenosylmethionine-dependent methyltransferase activity"/>
    <property type="evidence" value="ECO:0007669"/>
    <property type="project" value="InterPro"/>
</dbReference>
<dbReference type="Gene3D" id="3.40.50.150">
    <property type="entry name" value="Vaccinia Virus protein VP39"/>
    <property type="match status" value="1"/>
</dbReference>